<feature type="domain" description="Flagellar basal body rod protein N-terminal" evidence="3">
    <location>
        <begin position="10"/>
        <end position="35"/>
    </location>
</feature>
<dbReference type="PANTHER" id="PTHR30435">
    <property type="entry name" value="FLAGELLAR PROTEIN"/>
    <property type="match status" value="1"/>
</dbReference>
<reference evidence="6" key="1">
    <citation type="submission" date="2022-12" db="EMBL/GenBank/DDBJ databases">
        <title>Clostridium sp. nov., isolated from industrial wastewater.</title>
        <authorList>
            <person name="Jiayan W."/>
        </authorList>
    </citation>
    <scope>NUCLEOTIDE SEQUENCE</scope>
    <source>
        <strain evidence="6">ZC22-4</strain>
    </source>
</reference>
<dbReference type="Pfam" id="PF06429">
    <property type="entry name" value="Flg_bbr_C"/>
    <property type="match status" value="1"/>
</dbReference>
<dbReference type="NCBIfam" id="TIGR03506">
    <property type="entry name" value="FlgEFG_subfam"/>
    <property type="match status" value="1"/>
</dbReference>
<evidence type="ECO:0000256" key="2">
    <source>
        <dbReference type="RuleBase" id="RU362116"/>
    </source>
</evidence>
<keyword evidence="6" id="KW-0969">Cilium</keyword>
<accession>A0ABT4DBE7</accession>
<evidence type="ECO:0000259" key="5">
    <source>
        <dbReference type="Pfam" id="PF22692"/>
    </source>
</evidence>
<protein>
    <submittedName>
        <fullName evidence="6">Flagellar hook-basal body complex protein</fullName>
    </submittedName>
</protein>
<evidence type="ECO:0000259" key="3">
    <source>
        <dbReference type="Pfam" id="PF00460"/>
    </source>
</evidence>
<sequence>MLRSIWNSRAGMSATMEKMDTISNNLSNINTIGYKKVDVNFQSLVQETLKRQGYPTNDANAATGTGVKTSELFKDNSQGILINTEVKTDLALDGKGYFKVIDANGNEAYTRSGSFNIDSDGRIVDPNGNRLVVLNDRGQNVNVSNSNIRFNEKNFVVDENGNVLGNNFGNLRIPVYDALGDNSMKSIGKNLYSPEIIVDENGNQRQTQVFEKRDTNILQGHVENSNVKIEEEFSQMIINQRAFQLNSNALKTADEMWQMANNIRGR</sequence>
<evidence type="ECO:0000256" key="1">
    <source>
        <dbReference type="ARBA" id="ARBA00009677"/>
    </source>
</evidence>
<dbReference type="InterPro" id="IPR020013">
    <property type="entry name" value="Flagellar_FlgE/F/G"/>
</dbReference>
<dbReference type="InterPro" id="IPR010930">
    <property type="entry name" value="Flg_bb/hook_C_dom"/>
</dbReference>
<feature type="domain" description="Flagellar basal-body/hook protein C-terminal" evidence="4">
    <location>
        <begin position="219"/>
        <end position="263"/>
    </location>
</feature>
<dbReference type="InterPro" id="IPR053967">
    <property type="entry name" value="LlgE_F_G-like_D1"/>
</dbReference>
<dbReference type="PROSITE" id="PS00588">
    <property type="entry name" value="FLAGELLA_BB_ROD"/>
    <property type="match status" value="1"/>
</dbReference>
<keyword evidence="6" id="KW-0282">Flagellum</keyword>
<dbReference type="Pfam" id="PF22692">
    <property type="entry name" value="LlgE_F_G_D1"/>
    <property type="match status" value="1"/>
</dbReference>
<dbReference type="InterPro" id="IPR001444">
    <property type="entry name" value="Flag_bb_rod_N"/>
</dbReference>
<comment type="subcellular location">
    <subcellularLocation>
        <location evidence="2">Bacterial flagellum basal body</location>
    </subcellularLocation>
</comment>
<evidence type="ECO:0000259" key="4">
    <source>
        <dbReference type="Pfam" id="PF06429"/>
    </source>
</evidence>
<dbReference type="RefSeq" id="WP_268062053.1">
    <property type="nucleotide sequence ID" value="NZ_JAPQFJ010000014.1"/>
</dbReference>
<evidence type="ECO:0000313" key="7">
    <source>
        <dbReference type="Proteomes" id="UP001144612"/>
    </source>
</evidence>
<dbReference type="Pfam" id="PF00460">
    <property type="entry name" value="Flg_bb_rod"/>
    <property type="match status" value="1"/>
</dbReference>
<name>A0ABT4DBE7_9CLOT</name>
<dbReference type="Proteomes" id="UP001144612">
    <property type="component" value="Unassembled WGS sequence"/>
</dbReference>
<dbReference type="EMBL" id="JAPQFJ010000014">
    <property type="protein sequence ID" value="MCY6959623.1"/>
    <property type="molecule type" value="Genomic_DNA"/>
</dbReference>
<comment type="similarity">
    <text evidence="1 2">Belongs to the flagella basal body rod proteins family.</text>
</comment>
<dbReference type="SUPFAM" id="SSF117143">
    <property type="entry name" value="Flagellar hook protein flgE"/>
    <property type="match status" value="1"/>
</dbReference>
<evidence type="ECO:0000313" key="6">
    <source>
        <dbReference type="EMBL" id="MCY6959623.1"/>
    </source>
</evidence>
<dbReference type="PANTHER" id="PTHR30435:SF19">
    <property type="entry name" value="FLAGELLAR BASAL-BODY ROD PROTEIN FLGG"/>
    <property type="match status" value="1"/>
</dbReference>
<gene>
    <name evidence="6" type="ORF">OW729_13465</name>
</gene>
<keyword evidence="2" id="KW-0975">Bacterial flagellum</keyword>
<dbReference type="InterPro" id="IPR019776">
    <property type="entry name" value="Flagellar_basal_body_rod_CS"/>
</dbReference>
<organism evidence="6 7">
    <name type="scientific">Clostridium brassicae</name>
    <dbReference type="NCBI Taxonomy" id="2999072"/>
    <lineage>
        <taxon>Bacteria</taxon>
        <taxon>Bacillati</taxon>
        <taxon>Bacillota</taxon>
        <taxon>Clostridia</taxon>
        <taxon>Eubacteriales</taxon>
        <taxon>Clostridiaceae</taxon>
        <taxon>Clostridium</taxon>
    </lineage>
</organism>
<dbReference type="InterPro" id="IPR037925">
    <property type="entry name" value="FlgE/F/G-like"/>
</dbReference>
<feature type="domain" description="Flagellar hook protein FlgE/F/G-like D1" evidence="5">
    <location>
        <begin position="91"/>
        <end position="163"/>
    </location>
</feature>
<keyword evidence="6" id="KW-0966">Cell projection</keyword>
<keyword evidence="7" id="KW-1185">Reference proteome</keyword>
<comment type="caution">
    <text evidence="6">The sequence shown here is derived from an EMBL/GenBank/DDBJ whole genome shotgun (WGS) entry which is preliminary data.</text>
</comment>
<proteinExistence type="inferred from homology"/>